<proteinExistence type="predicted"/>
<evidence type="ECO:0000313" key="2">
    <source>
        <dbReference type="EMBL" id="GFT24691.1"/>
    </source>
</evidence>
<gene>
    <name evidence="2" type="ORF">NPIL_30611</name>
</gene>
<evidence type="ECO:0000313" key="3">
    <source>
        <dbReference type="Proteomes" id="UP000887013"/>
    </source>
</evidence>
<name>A0A8X6NMZ7_NEPPI</name>
<dbReference type="AlphaFoldDB" id="A0A8X6NMZ7"/>
<keyword evidence="3" id="KW-1185">Reference proteome</keyword>
<protein>
    <submittedName>
        <fullName evidence="2">Uncharacterized protein</fullName>
    </submittedName>
</protein>
<evidence type="ECO:0000256" key="1">
    <source>
        <dbReference type="SAM" id="Phobius"/>
    </source>
</evidence>
<organism evidence="2 3">
    <name type="scientific">Nephila pilipes</name>
    <name type="common">Giant wood spider</name>
    <name type="synonym">Nephila maculata</name>
    <dbReference type="NCBI Taxonomy" id="299642"/>
    <lineage>
        <taxon>Eukaryota</taxon>
        <taxon>Metazoa</taxon>
        <taxon>Ecdysozoa</taxon>
        <taxon>Arthropoda</taxon>
        <taxon>Chelicerata</taxon>
        <taxon>Arachnida</taxon>
        <taxon>Araneae</taxon>
        <taxon>Araneomorphae</taxon>
        <taxon>Entelegynae</taxon>
        <taxon>Araneoidea</taxon>
        <taxon>Nephilidae</taxon>
        <taxon>Nephila</taxon>
    </lineage>
</organism>
<accession>A0A8X6NMZ7</accession>
<reference evidence="2" key="1">
    <citation type="submission" date="2020-08" db="EMBL/GenBank/DDBJ databases">
        <title>Multicomponent nature underlies the extraordinary mechanical properties of spider dragline silk.</title>
        <authorList>
            <person name="Kono N."/>
            <person name="Nakamura H."/>
            <person name="Mori M."/>
            <person name="Yoshida Y."/>
            <person name="Ohtoshi R."/>
            <person name="Malay A.D."/>
            <person name="Moran D.A.P."/>
            <person name="Tomita M."/>
            <person name="Numata K."/>
            <person name="Arakawa K."/>
        </authorList>
    </citation>
    <scope>NUCLEOTIDE SEQUENCE</scope>
</reference>
<feature type="transmembrane region" description="Helical" evidence="1">
    <location>
        <begin position="92"/>
        <end position="113"/>
    </location>
</feature>
<keyword evidence="1" id="KW-0812">Transmembrane</keyword>
<feature type="transmembrane region" description="Helical" evidence="1">
    <location>
        <begin position="59"/>
        <end position="80"/>
    </location>
</feature>
<keyword evidence="1" id="KW-1133">Transmembrane helix</keyword>
<sequence>MHLFSVSSYVGNRLVFSFILCFACAFAFIRCAFSSFCCEGTRQHVEAAAKGSLQRSGGMLCKGLAAAGALVYGEILRISVRCVWFAGYGWPVFGYMVAFGNGGLANGPFAIVAKSYKIGFKYKCQCLNLSKFLTFTKYNKIK</sequence>
<feature type="transmembrane region" description="Helical" evidence="1">
    <location>
        <begin position="14"/>
        <end position="38"/>
    </location>
</feature>
<dbReference type="EMBL" id="BMAW01060120">
    <property type="protein sequence ID" value="GFT24691.1"/>
    <property type="molecule type" value="Genomic_DNA"/>
</dbReference>
<dbReference type="Proteomes" id="UP000887013">
    <property type="component" value="Unassembled WGS sequence"/>
</dbReference>
<keyword evidence="1" id="KW-0472">Membrane</keyword>
<comment type="caution">
    <text evidence="2">The sequence shown here is derived from an EMBL/GenBank/DDBJ whole genome shotgun (WGS) entry which is preliminary data.</text>
</comment>